<accession>S7RW22</accession>
<dbReference type="EMBL" id="KB469297">
    <property type="protein sequence ID" value="EPQ59045.1"/>
    <property type="molecule type" value="Genomic_DNA"/>
</dbReference>
<feature type="non-terminal residue" evidence="2">
    <location>
        <position position="1"/>
    </location>
</feature>
<feature type="compositionally biased region" description="Low complexity" evidence="1">
    <location>
        <begin position="213"/>
        <end position="223"/>
    </location>
</feature>
<feature type="compositionally biased region" description="Low complexity" evidence="1">
    <location>
        <begin position="365"/>
        <end position="378"/>
    </location>
</feature>
<dbReference type="OMA" id="HESWMDD"/>
<evidence type="ECO:0000313" key="3">
    <source>
        <dbReference type="Proteomes" id="UP000030669"/>
    </source>
</evidence>
<name>S7RW22_GLOTA</name>
<gene>
    <name evidence="2" type="ORF">GLOTRDRAFT_113866</name>
</gene>
<sequence length="627" mass="67249">MNSPSLPRYRHRKRISALRLSSDSVAPLPAYTSPPAHHFWQEDPPSDRPPDYPDSASEADADTEDFESDQVYAHPPLSPPPLSPRRYPRRHSSSRIANPRRRLTSASDPHLDSLLERSVHALELSNALLQSSMSTQSSLSTLLAPDSPADQSLQARARVLSSRIGQDVHDVWMEDLEEITKGVDRLFGEHASSDDERSVAGPSTAGDSSTLVSSSLPSISSIRRPGRGRRRPSLDFRNARTESASSDAGQLNYSNHDRRNLVATAPRALTLYVDSTDDPSSILLPSTLGLRASSSSYFPDTSSSSTDINASAGPTRRSHSHSLHSLSQSRNASSDQLDHQPELSTSSSTTKAYDLLSSVAKRNASPPVRSSGSRSRSITPRRHHSPPPLPRPMTPPIEELSSASTASSTDSQPDVSRTVQTLRKILNEQPKPPAEPPVPSKRPSFLPKSAPPAPAIGTSNATASVSRLFTKGTHHSSTRPPSPPKHSSLKQRSAPSTPVTPAPSLLSINTDSSRSATSSGRSTPKRISFAELPESYGQSKPGGSESSKYPSKRSRKGPGVGRKDRDRSDAEGGSGWWTGWLLGASGSYGGAGMSLSVERAEDRAVEAAGRGWGGKARFGGPLDEWGI</sequence>
<feature type="compositionally biased region" description="Polar residues" evidence="1">
    <location>
        <begin position="241"/>
        <end position="254"/>
    </location>
</feature>
<feature type="compositionally biased region" description="Basic and acidic residues" evidence="1">
    <location>
        <begin position="561"/>
        <end position="570"/>
    </location>
</feature>
<dbReference type="HOGENOM" id="CLU_011022_0_0_1"/>
<feature type="compositionally biased region" description="Low complexity" evidence="1">
    <location>
        <begin position="493"/>
        <end position="522"/>
    </location>
</feature>
<dbReference type="Proteomes" id="UP000030669">
    <property type="component" value="Unassembled WGS sequence"/>
</dbReference>
<feature type="region of interest" description="Disordered" evidence="1">
    <location>
        <begin position="17"/>
        <end position="109"/>
    </location>
</feature>
<feature type="compositionally biased region" description="Polar residues" evidence="1">
    <location>
        <begin position="457"/>
        <end position="467"/>
    </location>
</feature>
<feature type="compositionally biased region" description="Basic and acidic residues" evidence="1">
    <location>
        <begin position="39"/>
        <end position="51"/>
    </location>
</feature>
<feature type="compositionally biased region" description="Low complexity" evidence="1">
    <location>
        <begin position="401"/>
        <end position="411"/>
    </location>
</feature>
<feature type="compositionally biased region" description="Polar residues" evidence="1">
    <location>
        <begin position="412"/>
        <end position="421"/>
    </location>
</feature>
<dbReference type="RefSeq" id="XP_007862135.1">
    <property type="nucleotide sequence ID" value="XM_007863944.1"/>
</dbReference>
<dbReference type="eggNOG" id="ENOG502SI25">
    <property type="taxonomic scope" value="Eukaryota"/>
</dbReference>
<protein>
    <submittedName>
        <fullName evidence="2">Uncharacterized protein</fullName>
    </submittedName>
</protein>
<feature type="compositionally biased region" description="Pro residues" evidence="1">
    <location>
        <begin position="386"/>
        <end position="395"/>
    </location>
</feature>
<evidence type="ECO:0000313" key="2">
    <source>
        <dbReference type="EMBL" id="EPQ59045.1"/>
    </source>
</evidence>
<feature type="compositionally biased region" description="Pro residues" evidence="1">
    <location>
        <begin position="430"/>
        <end position="440"/>
    </location>
</feature>
<feature type="region of interest" description="Disordered" evidence="1">
    <location>
        <begin position="190"/>
        <end position="258"/>
    </location>
</feature>
<proteinExistence type="predicted"/>
<evidence type="ECO:0000256" key="1">
    <source>
        <dbReference type="SAM" id="MobiDB-lite"/>
    </source>
</evidence>
<feature type="compositionally biased region" description="Low complexity" evidence="1">
    <location>
        <begin position="293"/>
        <end position="305"/>
    </location>
</feature>
<keyword evidence="3" id="KW-1185">Reference proteome</keyword>
<feature type="compositionally biased region" description="Basic residues" evidence="1">
    <location>
        <begin position="86"/>
        <end position="103"/>
    </location>
</feature>
<dbReference type="GeneID" id="19299798"/>
<dbReference type="KEGG" id="gtr:GLOTRDRAFT_113866"/>
<organism evidence="2 3">
    <name type="scientific">Gloeophyllum trabeum (strain ATCC 11539 / FP-39264 / Madison 617)</name>
    <name type="common">Brown rot fungus</name>
    <dbReference type="NCBI Taxonomy" id="670483"/>
    <lineage>
        <taxon>Eukaryota</taxon>
        <taxon>Fungi</taxon>
        <taxon>Dikarya</taxon>
        <taxon>Basidiomycota</taxon>
        <taxon>Agaricomycotina</taxon>
        <taxon>Agaricomycetes</taxon>
        <taxon>Gloeophyllales</taxon>
        <taxon>Gloeophyllaceae</taxon>
        <taxon>Gloeophyllum</taxon>
    </lineage>
</organism>
<reference evidence="2 3" key="1">
    <citation type="journal article" date="2012" name="Science">
        <title>The Paleozoic origin of enzymatic lignin decomposition reconstructed from 31 fungal genomes.</title>
        <authorList>
            <person name="Floudas D."/>
            <person name="Binder M."/>
            <person name="Riley R."/>
            <person name="Barry K."/>
            <person name="Blanchette R.A."/>
            <person name="Henrissat B."/>
            <person name="Martinez A.T."/>
            <person name="Otillar R."/>
            <person name="Spatafora J.W."/>
            <person name="Yadav J.S."/>
            <person name="Aerts A."/>
            <person name="Benoit I."/>
            <person name="Boyd A."/>
            <person name="Carlson A."/>
            <person name="Copeland A."/>
            <person name="Coutinho P.M."/>
            <person name="de Vries R.P."/>
            <person name="Ferreira P."/>
            <person name="Findley K."/>
            <person name="Foster B."/>
            <person name="Gaskell J."/>
            <person name="Glotzer D."/>
            <person name="Gorecki P."/>
            <person name="Heitman J."/>
            <person name="Hesse C."/>
            <person name="Hori C."/>
            <person name="Igarashi K."/>
            <person name="Jurgens J.A."/>
            <person name="Kallen N."/>
            <person name="Kersten P."/>
            <person name="Kohler A."/>
            <person name="Kuees U."/>
            <person name="Kumar T.K.A."/>
            <person name="Kuo A."/>
            <person name="LaButti K."/>
            <person name="Larrondo L.F."/>
            <person name="Lindquist E."/>
            <person name="Ling A."/>
            <person name="Lombard V."/>
            <person name="Lucas S."/>
            <person name="Lundell T."/>
            <person name="Martin R."/>
            <person name="McLaughlin D.J."/>
            <person name="Morgenstern I."/>
            <person name="Morin E."/>
            <person name="Murat C."/>
            <person name="Nagy L.G."/>
            <person name="Nolan M."/>
            <person name="Ohm R.A."/>
            <person name="Patyshakuliyeva A."/>
            <person name="Rokas A."/>
            <person name="Ruiz-Duenas F.J."/>
            <person name="Sabat G."/>
            <person name="Salamov A."/>
            <person name="Samejima M."/>
            <person name="Schmutz J."/>
            <person name="Slot J.C."/>
            <person name="St John F."/>
            <person name="Stenlid J."/>
            <person name="Sun H."/>
            <person name="Sun S."/>
            <person name="Syed K."/>
            <person name="Tsang A."/>
            <person name="Wiebenga A."/>
            <person name="Young D."/>
            <person name="Pisabarro A."/>
            <person name="Eastwood D.C."/>
            <person name="Martin F."/>
            <person name="Cullen D."/>
            <person name="Grigoriev I.V."/>
            <person name="Hibbett D.S."/>
        </authorList>
    </citation>
    <scope>NUCLEOTIDE SEQUENCE [LARGE SCALE GENOMIC DNA]</scope>
    <source>
        <strain evidence="2 3">ATCC 11539</strain>
    </source>
</reference>
<feature type="compositionally biased region" description="Acidic residues" evidence="1">
    <location>
        <begin position="57"/>
        <end position="68"/>
    </location>
</feature>
<dbReference type="OrthoDB" id="3254377at2759"/>
<feature type="region of interest" description="Disordered" evidence="1">
    <location>
        <begin position="293"/>
        <end position="576"/>
    </location>
</feature>
<feature type="compositionally biased region" description="Polar residues" evidence="1">
    <location>
        <begin position="342"/>
        <end position="351"/>
    </location>
</feature>
<dbReference type="AlphaFoldDB" id="S7RW22"/>